<reference evidence="1 2" key="1">
    <citation type="submission" date="2016-12" db="EMBL/GenBank/DDBJ databases">
        <title>The genomes of Aspergillus section Nigri reveals drivers in fungal speciation.</title>
        <authorList>
            <consortium name="DOE Joint Genome Institute"/>
            <person name="Vesth T.C."/>
            <person name="Nybo J."/>
            <person name="Theobald S."/>
            <person name="Brandl J."/>
            <person name="Frisvad J.C."/>
            <person name="Nielsen K.F."/>
            <person name="Lyhne E.K."/>
            <person name="Kogle M.E."/>
            <person name="Kuo A."/>
            <person name="Riley R."/>
            <person name="Clum A."/>
            <person name="Nolan M."/>
            <person name="Lipzen A."/>
            <person name="Salamov A."/>
            <person name="Henrissat B."/>
            <person name="Wiebenga A."/>
            <person name="De Vries R.P."/>
            <person name="Grigoriev I.V."/>
            <person name="Mortensen U.H."/>
            <person name="Andersen M.R."/>
            <person name="Baker S.E."/>
        </authorList>
    </citation>
    <scope>NUCLEOTIDE SEQUENCE [LARGE SCALE GENOMIC DNA]</scope>
    <source>
        <strain evidence="1 2">JOP 1030-1</strain>
    </source>
</reference>
<sequence>YDVPLFLNRHNKSSGFSCEIGNGRYGITIASWLIRIYFQTHPFYYFYFISSCYGRLQDSDFSTAELLLLSTGYHHHGLVRDTIHDCPPFAQCNFPPSPLWPSTTTPPPTLPPSHLPPCSTCFVKLGGSELAKDSPVRPKKFSLICYQRTQEHISTSCLPPAVNLRATNAQFCTTHIHHYYFLSSAPKVCEPINC</sequence>
<evidence type="ECO:0000313" key="2">
    <source>
        <dbReference type="Proteomes" id="UP000248349"/>
    </source>
</evidence>
<dbReference type="RefSeq" id="XP_025433676.1">
    <property type="nucleotide sequence ID" value="XM_025578839.1"/>
</dbReference>
<dbReference type="Proteomes" id="UP000248349">
    <property type="component" value="Unassembled WGS sequence"/>
</dbReference>
<dbReference type="GeneID" id="37080068"/>
<gene>
    <name evidence="1" type="ORF">BP01DRAFT_408977</name>
</gene>
<accession>A0A318ZMJ0</accession>
<proteinExistence type="predicted"/>
<feature type="non-terminal residue" evidence="1">
    <location>
        <position position="1"/>
    </location>
</feature>
<name>A0A318ZMJ0_9EURO</name>
<dbReference type="AlphaFoldDB" id="A0A318ZMJ0"/>
<protein>
    <submittedName>
        <fullName evidence="1">Uncharacterized protein</fullName>
    </submittedName>
</protein>
<evidence type="ECO:0000313" key="1">
    <source>
        <dbReference type="EMBL" id="PYH47694.1"/>
    </source>
</evidence>
<keyword evidence="2" id="KW-1185">Reference proteome</keyword>
<organism evidence="1 2">
    <name type="scientific">Aspergillus saccharolyticus JOP 1030-1</name>
    <dbReference type="NCBI Taxonomy" id="1450539"/>
    <lineage>
        <taxon>Eukaryota</taxon>
        <taxon>Fungi</taxon>
        <taxon>Dikarya</taxon>
        <taxon>Ascomycota</taxon>
        <taxon>Pezizomycotina</taxon>
        <taxon>Eurotiomycetes</taxon>
        <taxon>Eurotiomycetidae</taxon>
        <taxon>Eurotiales</taxon>
        <taxon>Aspergillaceae</taxon>
        <taxon>Aspergillus</taxon>
        <taxon>Aspergillus subgen. Circumdati</taxon>
    </lineage>
</organism>
<dbReference type="EMBL" id="KZ821223">
    <property type="protein sequence ID" value="PYH47694.1"/>
    <property type="molecule type" value="Genomic_DNA"/>
</dbReference>